<evidence type="ECO:0000313" key="2">
    <source>
        <dbReference type="EMBL" id="TDD99347.1"/>
    </source>
</evidence>
<keyword evidence="1" id="KW-0732">Signal</keyword>
<comment type="caution">
    <text evidence="2">The sequence shown here is derived from an EMBL/GenBank/DDBJ whole genome shotgun (WGS) entry which is preliminary data.</text>
</comment>
<reference evidence="2 3" key="1">
    <citation type="submission" date="2019-03" db="EMBL/GenBank/DDBJ databases">
        <title>Flavobacterium AR-3-4 sp. nov. isolated from arctic soil.</title>
        <authorList>
            <person name="Chaudhary D.K."/>
        </authorList>
    </citation>
    <scope>NUCLEOTIDE SEQUENCE [LARGE SCALE GENOMIC DNA]</scope>
    <source>
        <strain evidence="2 3">AR-3-4</strain>
    </source>
</reference>
<evidence type="ECO:0000313" key="3">
    <source>
        <dbReference type="Proteomes" id="UP000295479"/>
    </source>
</evidence>
<organism evidence="2 3">
    <name type="scientific">Flavobacterium cellulosilyticum</name>
    <dbReference type="NCBI Taxonomy" id="2541731"/>
    <lineage>
        <taxon>Bacteria</taxon>
        <taxon>Pseudomonadati</taxon>
        <taxon>Bacteroidota</taxon>
        <taxon>Flavobacteriia</taxon>
        <taxon>Flavobacteriales</taxon>
        <taxon>Flavobacteriaceae</taxon>
        <taxon>Flavobacterium</taxon>
    </lineage>
</organism>
<protein>
    <recommendedName>
        <fullName evidence="4">Por secretion system C-terminal sorting domain-containing protein</fullName>
    </recommendedName>
</protein>
<feature type="signal peptide" evidence="1">
    <location>
        <begin position="1"/>
        <end position="22"/>
    </location>
</feature>
<keyword evidence="3" id="KW-1185">Reference proteome</keyword>
<dbReference type="OrthoDB" id="978867at2"/>
<name>A0A4V2Z023_9FLAO</name>
<accession>A0A4V2Z023</accession>
<proteinExistence type="predicted"/>
<evidence type="ECO:0000256" key="1">
    <source>
        <dbReference type="SAM" id="SignalP"/>
    </source>
</evidence>
<gene>
    <name evidence="2" type="ORF">E0F76_01050</name>
</gene>
<feature type="chain" id="PRO_5020266566" description="Por secretion system C-terminal sorting domain-containing protein" evidence="1">
    <location>
        <begin position="23"/>
        <end position="197"/>
    </location>
</feature>
<dbReference type="RefSeq" id="WP_132000487.1">
    <property type="nucleotide sequence ID" value="NZ_SMFK01000001.1"/>
</dbReference>
<dbReference type="AlphaFoldDB" id="A0A4V2Z023"/>
<sequence length="197" mass="22317">MKKILKISLVMVGIVSTLNANATNSTLLMNLKKVEGKKVSFTLNDMKSVNLSIYDSNDDLIFKEDLTGKKSFRTYDLASFPEGEYYMVTENDLKISKYKLEIKGGLAILSPEAISEVFKPVFDYSTEYGMLTINLEKNAKTPVMVSIYDSNRELLYSKTNSSNEITNKVFNLKKLKGEECTFYVSYSGKTFEKSFTL</sequence>
<dbReference type="Proteomes" id="UP000295479">
    <property type="component" value="Unassembled WGS sequence"/>
</dbReference>
<evidence type="ECO:0008006" key="4">
    <source>
        <dbReference type="Google" id="ProtNLM"/>
    </source>
</evidence>
<dbReference type="EMBL" id="SMFK01000001">
    <property type="protein sequence ID" value="TDD99347.1"/>
    <property type="molecule type" value="Genomic_DNA"/>
</dbReference>